<gene>
    <name evidence="1" type="ORF">Voc01_057170</name>
</gene>
<name>A0A8J3ZYE3_9ACTN</name>
<accession>A0A8J3ZYE3</accession>
<dbReference type="Proteomes" id="UP000635606">
    <property type="component" value="Unassembled WGS sequence"/>
</dbReference>
<reference evidence="1" key="1">
    <citation type="submission" date="2021-01" db="EMBL/GenBank/DDBJ databases">
        <title>Whole genome shotgun sequence of Virgisporangium ochraceum NBRC 16418.</title>
        <authorList>
            <person name="Komaki H."/>
            <person name="Tamura T."/>
        </authorList>
    </citation>
    <scope>NUCLEOTIDE SEQUENCE</scope>
    <source>
        <strain evidence="1">NBRC 16418</strain>
    </source>
</reference>
<dbReference type="PANTHER" id="PTHR30087:SF1">
    <property type="entry name" value="HYPOTHETICAL CYTOSOLIC PROTEIN"/>
    <property type="match status" value="1"/>
</dbReference>
<dbReference type="AlphaFoldDB" id="A0A8J3ZYE3"/>
<organism evidence="1 2">
    <name type="scientific">Virgisporangium ochraceum</name>
    <dbReference type="NCBI Taxonomy" id="65505"/>
    <lineage>
        <taxon>Bacteria</taxon>
        <taxon>Bacillati</taxon>
        <taxon>Actinomycetota</taxon>
        <taxon>Actinomycetes</taxon>
        <taxon>Micromonosporales</taxon>
        <taxon>Micromonosporaceae</taxon>
        <taxon>Virgisporangium</taxon>
    </lineage>
</organism>
<dbReference type="InterPro" id="IPR007553">
    <property type="entry name" value="2-thiour_desulf"/>
</dbReference>
<evidence type="ECO:0000313" key="1">
    <source>
        <dbReference type="EMBL" id="GIJ70800.1"/>
    </source>
</evidence>
<dbReference type="EMBL" id="BOPH01000082">
    <property type="protein sequence ID" value="GIJ70800.1"/>
    <property type="molecule type" value="Genomic_DNA"/>
</dbReference>
<dbReference type="PANTHER" id="PTHR30087">
    <property type="entry name" value="INNER MEMBRANE PROTEIN"/>
    <property type="match status" value="1"/>
</dbReference>
<dbReference type="Pfam" id="PF04463">
    <property type="entry name" value="2-thiour_desulf"/>
    <property type="match status" value="1"/>
</dbReference>
<proteinExistence type="predicted"/>
<evidence type="ECO:0000313" key="2">
    <source>
        <dbReference type="Proteomes" id="UP000635606"/>
    </source>
</evidence>
<evidence type="ECO:0008006" key="3">
    <source>
        <dbReference type="Google" id="ProtNLM"/>
    </source>
</evidence>
<protein>
    <recommendedName>
        <fullName evidence="3">Purine nucleoside phosphorylase</fullName>
    </recommendedName>
</protein>
<keyword evidence="2" id="KW-1185">Reference proteome</keyword>
<comment type="caution">
    <text evidence="1">The sequence shown here is derived from an EMBL/GenBank/DDBJ whole genome shotgun (WGS) entry which is preliminary data.</text>
</comment>
<sequence length="163" mass="17264">MLVSGCLGGAAIRFNETGVLVDSPIWRQWRTEGRLVPFCPELAVGFPVPRPPVEIVDGTAADVVDGHGRVLEASGREVTELFRAAAHRTVQRAIDAHVAIAVLVDGSPTCGSSYVYDGTFGGVTMPGRGVATEALRRHGIPVFPQHQLEQAAAALAELERRGG</sequence>